<comment type="subunit">
    <text evidence="18">Heterodimer composed of ERCC1 and ERCC4/XPF. Interacts with SLX4/BTBD12; this interaction is direct and links the ERCC1-ERCC4/XPF complex to SLX4, which may coordinate the action of the structure-specific endonuclease during DNA repair.</text>
</comment>
<dbReference type="GO" id="GO:0000724">
    <property type="term" value="P:double-strand break repair via homologous recombination"/>
    <property type="evidence" value="ECO:0007669"/>
    <property type="project" value="TreeGrafter"/>
</dbReference>
<comment type="subcellular location">
    <subcellularLocation>
        <location evidence="3">Chromosome</location>
    </subcellularLocation>
    <subcellularLocation>
        <location evidence="2">Nucleus</location>
    </subcellularLocation>
</comment>
<evidence type="ECO:0000256" key="14">
    <source>
        <dbReference type="ARBA" id="ARBA00023125"/>
    </source>
</evidence>
<keyword evidence="8" id="KW-0677">Repeat</keyword>
<evidence type="ECO:0000256" key="19">
    <source>
        <dbReference type="ARBA" id="ARBA00072370"/>
    </source>
</evidence>
<keyword evidence="16" id="KW-0539">Nucleus</keyword>
<evidence type="ECO:0000256" key="1">
    <source>
        <dbReference type="ARBA" id="ARBA00001946"/>
    </source>
</evidence>
<dbReference type="GO" id="GO:0009411">
    <property type="term" value="P:response to UV"/>
    <property type="evidence" value="ECO:0007669"/>
    <property type="project" value="UniProtKB-ARBA"/>
</dbReference>
<dbReference type="GO" id="GO:0005694">
    <property type="term" value="C:chromosome"/>
    <property type="evidence" value="ECO:0007669"/>
    <property type="project" value="UniProtKB-SubCell"/>
</dbReference>
<dbReference type="PANTHER" id="PTHR10150:SF0">
    <property type="entry name" value="DNA REPAIR ENDONUCLEASE XPF"/>
    <property type="match status" value="1"/>
</dbReference>
<dbReference type="InterPro" id="IPR047520">
    <property type="entry name" value="XPF_nuclease"/>
</dbReference>
<dbReference type="GO" id="GO:0003684">
    <property type="term" value="F:damaged DNA binding"/>
    <property type="evidence" value="ECO:0007669"/>
    <property type="project" value="TreeGrafter"/>
</dbReference>
<dbReference type="FunFam" id="3.40.50.10130:FF:000002">
    <property type="entry name" value="DNA repair endonuclease XPF"/>
    <property type="match status" value="1"/>
</dbReference>
<evidence type="ECO:0000259" key="22">
    <source>
        <dbReference type="SMART" id="SM00891"/>
    </source>
</evidence>
<dbReference type="SUPFAM" id="SSF47781">
    <property type="entry name" value="RuvA domain 2-like"/>
    <property type="match status" value="1"/>
</dbReference>
<dbReference type="InterPro" id="IPR011335">
    <property type="entry name" value="Restrct_endonuc-II-like"/>
</dbReference>
<gene>
    <name evidence="23" type="ORF">CIB84_002944</name>
</gene>
<dbReference type="Gene3D" id="1.10.150.20">
    <property type="entry name" value="5' to 3' exonuclease, C-terminal subdomain"/>
    <property type="match status" value="1"/>
</dbReference>
<evidence type="ECO:0000313" key="23">
    <source>
        <dbReference type="EMBL" id="POI33304.1"/>
    </source>
</evidence>
<feature type="non-terminal residue" evidence="23">
    <location>
        <position position="1"/>
    </location>
</feature>
<comment type="function">
    <text evidence="17">Catalytic component of a structure-specific DNA repair endonuclease responsible for the 5-prime incision during DNA repair, and which is essential for nucleotide excision repair (NER) and interstrand cross-link (ICL) repair.</text>
</comment>
<organism evidence="23 24">
    <name type="scientific">Bambusicola thoracicus</name>
    <name type="common">Chinese bamboo-partridge</name>
    <name type="synonym">Perdix thoracica</name>
    <dbReference type="NCBI Taxonomy" id="9083"/>
    <lineage>
        <taxon>Eukaryota</taxon>
        <taxon>Metazoa</taxon>
        <taxon>Chordata</taxon>
        <taxon>Craniata</taxon>
        <taxon>Vertebrata</taxon>
        <taxon>Euteleostomi</taxon>
        <taxon>Archelosauria</taxon>
        <taxon>Archosauria</taxon>
        <taxon>Dinosauria</taxon>
        <taxon>Saurischia</taxon>
        <taxon>Theropoda</taxon>
        <taxon>Coelurosauria</taxon>
        <taxon>Aves</taxon>
        <taxon>Neognathae</taxon>
        <taxon>Galloanserae</taxon>
        <taxon>Galliformes</taxon>
        <taxon>Phasianidae</taxon>
        <taxon>Perdicinae</taxon>
        <taxon>Bambusicola</taxon>
    </lineage>
</organism>
<comment type="similarity">
    <text evidence="4">Belongs to the XPF family.</text>
</comment>
<reference evidence="23 24" key="1">
    <citation type="submission" date="2018-01" db="EMBL/GenBank/DDBJ databases">
        <title>Comparison of the Chinese Bamboo Partridge and Red Junglefowl genome sequences highlights the importance of demography in genome evolution.</title>
        <authorList>
            <person name="Tiley G.P."/>
            <person name="Kimball R.T."/>
            <person name="Braun E.L."/>
            <person name="Burleigh J.G."/>
        </authorList>
    </citation>
    <scope>NUCLEOTIDE SEQUENCE [LARGE SCALE GENOMIC DNA]</scope>
    <source>
        <strain evidence="23">RTK389</strain>
        <tissue evidence="23">Blood</tissue>
    </source>
</reference>
<evidence type="ECO:0000256" key="2">
    <source>
        <dbReference type="ARBA" id="ARBA00004123"/>
    </source>
</evidence>
<keyword evidence="24" id="KW-1185">Reference proteome</keyword>
<sequence length="579" mass="65706">WLFLDSSTSMFVNARARVYRIADEKLNQKGKVSENRDVKKENELKRELVLESNPKWEALREVLNEIENENKNSEDLGGPGQVLICASDDRACAQLREYITDGAEAFLMRLYNKTLGKDEKAGEVWIMDRKVVKSKGNARPDAGPQAKKAKLPTGSKQNKHKKQHDQTIVQMIGKTEEENREELDVEDNKELNGSQKGSIEETIPEDFPVKLPSDSYYGIFKNPLTIIHPLHGCSDPYALTRVLHEVEPRYVVLYDAELTFVRQLEIYKAGRPGKPLRQVDLVLIKNAFLVILRLWFLRERASMVVPEEREGRDDTNLDLIRDVKPASVSTDTRKAGGQAQKTAQQTIIVDMREFRSELPSLIHRRGIDIEPVTLEVGDYILTPDICVERKSISDLIGSLNNGRLYTQCISMSRYYKRPILLIEFDPNKPFSLIPQGSLRQEISSSDVTSKLTLLTLHFPKLRILWCPSPHATAELFEELKQNRPQPDAETAMAVTADSEALPESDKYNPGPQDFLLKMPGVNAKNCHALMNHVKSIAELVTLSKDKLCEILGNAANATQLFDFIHMTYKEAISKEKNKR</sequence>
<evidence type="ECO:0000256" key="8">
    <source>
        <dbReference type="ARBA" id="ARBA00022737"/>
    </source>
</evidence>
<comment type="cofactor">
    <cofactor evidence="1">
        <name>Mg(2+)</name>
        <dbReference type="ChEBI" id="CHEBI:18420"/>
    </cofactor>
</comment>
<evidence type="ECO:0000313" key="24">
    <source>
        <dbReference type="Proteomes" id="UP000237246"/>
    </source>
</evidence>
<evidence type="ECO:0000256" key="4">
    <source>
        <dbReference type="ARBA" id="ARBA00010015"/>
    </source>
</evidence>
<dbReference type="CDD" id="cd20078">
    <property type="entry name" value="XPF_nuclease_XPF_euk"/>
    <property type="match status" value="1"/>
</dbReference>
<evidence type="ECO:0000256" key="17">
    <source>
        <dbReference type="ARBA" id="ARBA00060353"/>
    </source>
</evidence>
<keyword evidence="13" id="KW-0007">Acetylation</keyword>
<dbReference type="FunFam" id="1.10.150.20:FF:000040">
    <property type="entry name" value="DNA repair endonuclease XPF isoform X2"/>
    <property type="match status" value="1"/>
</dbReference>
<dbReference type="GO" id="GO:0000712">
    <property type="term" value="P:resolution of meiotic recombination intermediates"/>
    <property type="evidence" value="ECO:0007669"/>
    <property type="project" value="TreeGrafter"/>
</dbReference>
<dbReference type="Proteomes" id="UP000237246">
    <property type="component" value="Unassembled WGS sequence"/>
</dbReference>
<dbReference type="GO" id="GO:0003697">
    <property type="term" value="F:single-stranded DNA binding"/>
    <property type="evidence" value="ECO:0007669"/>
    <property type="project" value="TreeGrafter"/>
</dbReference>
<keyword evidence="14" id="KW-0238">DNA-binding</keyword>
<evidence type="ECO:0000256" key="18">
    <source>
        <dbReference type="ARBA" id="ARBA00064560"/>
    </source>
</evidence>
<feature type="domain" description="ERCC4" evidence="22">
    <location>
        <begin position="346"/>
        <end position="426"/>
    </location>
</feature>
<evidence type="ECO:0000256" key="9">
    <source>
        <dbReference type="ARBA" id="ARBA00022759"/>
    </source>
</evidence>
<evidence type="ECO:0000256" key="10">
    <source>
        <dbReference type="ARBA" id="ARBA00022763"/>
    </source>
</evidence>
<evidence type="ECO:0000256" key="12">
    <source>
        <dbReference type="ARBA" id="ARBA00022842"/>
    </source>
</evidence>
<feature type="compositionally biased region" description="Acidic residues" evidence="21">
    <location>
        <begin position="178"/>
        <end position="187"/>
    </location>
</feature>
<evidence type="ECO:0000256" key="16">
    <source>
        <dbReference type="ARBA" id="ARBA00023242"/>
    </source>
</evidence>
<keyword evidence="15" id="KW-0234">DNA repair</keyword>
<keyword evidence="6" id="KW-0597">Phosphoprotein</keyword>
<protein>
    <recommendedName>
        <fullName evidence="19">DNA repair endonuclease XPF</fullName>
    </recommendedName>
    <alternativeName>
        <fullName evidence="20">DNA excision repair protein ERCC-4</fullName>
    </alternativeName>
</protein>
<dbReference type="InterPro" id="IPR010994">
    <property type="entry name" value="RuvA_2-like"/>
</dbReference>
<keyword evidence="12" id="KW-0460">Magnesium</keyword>
<evidence type="ECO:0000256" key="6">
    <source>
        <dbReference type="ARBA" id="ARBA00022553"/>
    </source>
</evidence>
<accession>A0A2P4TAE0</accession>
<keyword evidence="7" id="KW-0540">Nuclease</keyword>
<evidence type="ECO:0000256" key="11">
    <source>
        <dbReference type="ARBA" id="ARBA00022801"/>
    </source>
</evidence>
<feature type="region of interest" description="Disordered" evidence="21">
    <location>
        <begin position="133"/>
        <end position="198"/>
    </location>
</feature>
<proteinExistence type="inferred from homology"/>
<evidence type="ECO:0000256" key="21">
    <source>
        <dbReference type="SAM" id="MobiDB-lite"/>
    </source>
</evidence>
<dbReference type="OrthoDB" id="361020at2759"/>
<keyword evidence="10" id="KW-0227">DNA damage</keyword>
<evidence type="ECO:0000256" key="20">
    <source>
        <dbReference type="ARBA" id="ARBA00078823"/>
    </source>
</evidence>
<dbReference type="PANTHER" id="PTHR10150">
    <property type="entry name" value="DNA REPAIR ENDONUCLEASE XPF"/>
    <property type="match status" value="1"/>
</dbReference>
<comment type="caution">
    <text evidence="23">The sequence shown here is derived from an EMBL/GenBank/DDBJ whole genome shotgun (WGS) entry which is preliminary data.</text>
</comment>
<dbReference type="GO" id="GO:0000110">
    <property type="term" value="C:nucleotide-excision repair factor 1 complex"/>
    <property type="evidence" value="ECO:0007669"/>
    <property type="project" value="TreeGrafter"/>
</dbReference>
<evidence type="ECO:0000256" key="15">
    <source>
        <dbReference type="ARBA" id="ARBA00023204"/>
    </source>
</evidence>
<dbReference type="GO" id="GO:1901255">
    <property type="term" value="P:nucleotide-excision repair involved in interstrand cross-link repair"/>
    <property type="evidence" value="ECO:0007669"/>
    <property type="project" value="TreeGrafter"/>
</dbReference>
<keyword evidence="9" id="KW-0255">Endonuclease</keyword>
<dbReference type="SUPFAM" id="SSF52980">
    <property type="entry name" value="Restriction endonuclease-like"/>
    <property type="match status" value="1"/>
</dbReference>
<dbReference type="InterPro" id="IPR006166">
    <property type="entry name" value="ERCC4_domain"/>
</dbReference>
<keyword evidence="5" id="KW-0158">Chromosome</keyword>
<evidence type="ECO:0000256" key="3">
    <source>
        <dbReference type="ARBA" id="ARBA00004286"/>
    </source>
</evidence>
<dbReference type="EMBL" id="PPHD01003838">
    <property type="protein sequence ID" value="POI33304.1"/>
    <property type="molecule type" value="Genomic_DNA"/>
</dbReference>
<evidence type="ECO:0000256" key="5">
    <source>
        <dbReference type="ARBA" id="ARBA00022454"/>
    </source>
</evidence>
<dbReference type="Gene3D" id="3.40.50.10130">
    <property type="match status" value="1"/>
</dbReference>
<evidence type="ECO:0000256" key="13">
    <source>
        <dbReference type="ARBA" id="ARBA00022990"/>
    </source>
</evidence>
<evidence type="ECO:0000256" key="7">
    <source>
        <dbReference type="ARBA" id="ARBA00022722"/>
    </source>
</evidence>
<name>A0A2P4TAE0_BAMTH</name>
<dbReference type="GO" id="GO:0000014">
    <property type="term" value="F:single-stranded DNA endodeoxyribonuclease activity"/>
    <property type="evidence" value="ECO:0007669"/>
    <property type="project" value="TreeGrafter"/>
</dbReference>
<dbReference type="Pfam" id="PF02732">
    <property type="entry name" value="ERCC4"/>
    <property type="match status" value="1"/>
</dbReference>
<dbReference type="AlphaFoldDB" id="A0A2P4TAE0"/>
<dbReference type="SMART" id="SM00891">
    <property type="entry name" value="ERCC4"/>
    <property type="match status" value="1"/>
</dbReference>
<keyword evidence="11" id="KW-0378">Hydrolase</keyword>